<feature type="transmembrane region" description="Helical" evidence="7">
    <location>
        <begin position="430"/>
        <end position="451"/>
    </location>
</feature>
<evidence type="ECO:0000256" key="5">
    <source>
        <dbReference type="ARBA" id="ARBA00022989"/>
    </source>
</evidence>
<dbReference type="PANTHER" id="PTHR43867">
    <property type="entry name" value="CELLULOSE SYNTHASE CATALYTIC SUBUNIT A [UDP-FORMING]"/>
    <property type="match status" value="1"/>
</dbReference>
<comment type="subcellular location">
    <subcellularLocation>
        <location evidence="1">Membrane</location>
        <topology evidence="1">Multi-pass membrane protein</topology>
    </subcellularLocation>
</comment>
<feature type="domain" description="Glycosyltransferase 2-like" evidence="8">
    <location>
        <begin position="149"/>
        <end position="339"/>
    </location>
</feature>
<gene>
    <name evidence="9" type="ORF">OG2516_14648</name>
</gene>
<evidence type="ECO:0000256" key="2">
    <source>
        <dbReference type="ARBA" id="ARBA00022676"/>
    </source>
</evidence>
<feature type="transmembrane region" description="Helical" evidence="7">
    <location>
        <begin position="306"/>
        <end position="329"/>
    </location>
</feature>
<keyword evidence="5 7" id="KW-1133">Transmembrane helix</keyword>
<feature type="transmembrane region" description="Helical" evidence="7">
    <location>
        <begin position="365"/>
        <end position="382"/>
    </location>
</feature>
<dbReference type="PANTHER" id="PTHR43867:SF4">
    <property type="entry name" value="BETA-(1-3)-GLUCOSYL TRANSFERASE"/>
    <property type="match status" value="1"/>
</dbReference>
<sequence>MRLSRPIFGISVALAFLDPVLMLPLMILCLALEAGLALLQFATMLRLPSAPPAGRPGHEPFFSVHVATHNEPPEVVCETLRALAAQDWPRERHEIIVMDNNTADPALWRPVEACCAELGATFLHREGVKGAKAGALDIALAAADARATHVVTVDCDYVVAPDFLSRTAAELEAGDDWLQFPQAYRGAPATAGFELELGDYFATYARAANRSGAALPTGTLTVVAIPALAAVGGWRAMSVTEDAELGLKLCRQGFAGRFVPASVGRGALPLDLASCESQRHRWSYGNARVLGQFARRRFGGLRGWHVLAQLSAWQSAALLPAGVLVGALLAGERGAVVTLAALCLLAGLLRAGLRLALVGRRERAGTVLAALVARLALLPAAARGTVDALGSGRLPFAVTPKAARAAATLPLDHLALFAAGLLALPNALAAGPWAIAGLACLMSLLPAALLLSRALSACQPH</sequence>
<dbReference type="InterPro" id="IPR029044">
    <property type="entry name" value="Nucleotide-diphossugar_trans"/>
</dbReference>
<evidence type="ECO:0000256" key="1">
    <source>
        <dbReference type="ARBA" id="ARBA00004141"/>
    </source>
</evidence>
<dbReference type="GO" id="GO:0016758">
    <property type="term" value="F:hexosyltransferase activity"/>
    <property type="evidence" value="ECO:0007669"/>
    <property type="project" value="TreeGrafter"/>
</dbReference>
<dbReference type="Pfam" id="PF13632">
    <property type="entry name" value="Glyco_trans_2_3"/>
    <property type="match status" value="1"/>
</dbReference>
<dbReference type="InterPro" id="IPR001173">
    <property type="entry name" value="Glyco_trans_2-like"/>
</dbReference>
<evidence type="ECO:0000259" key="8">
    <source>
        <dbReference type="Pfam" id="PF13632"/>
    </source>
</evidence>
<evidence type="ECO:0000256" key="3">
    <source>
        <dbReference type="ARBA" id="ARBA00022679"/>
    </source>
</evidence>
<dbReference type="HOGENOM" id="CLU_592919_0_0_5"/>
<dbReference type="eggNOG" id="COG1215">
    <property type="taxonomic scope" value="Bacteria"/>
</dbReference>
<proteinExistence type="predicted"/>
<evidence type="ECO:0000256" key="4">
    <source>
        <dbReference type="ARBA" id="ARBA00022692"/>
    </source>
</evidence>
<feature type="transmembrane region" description="Helical" evidence="7">
    <location>
        <begin position="335"/>
        <end position="353"/>
    </location>
</feature>
<dbReference type="AlphaFoldDB" id="Q2CC86"/>
<keyword evidence="10" id="KW-1185">Reference proteome</keyword>
<evidence type="ECO:0000313" key="10">
    <source>
        <dbReference type="Proteomes" id="UP000003635"/>
    </source>
</evidence>
<comment type="caution">
    <text evidence="9">The sequence shown here is derived from an EMBL/GenBank/DDBJ whole genome shotgun (WGS) entry which is preliminary data.</text>
</comment>
<protein>
    <submittedName>
        <fullName evidence="9">Putative beta-(1-3)-glucosyl transferase</fullName>
    </submittedName>
</protein>
<dbReference type="STRING" id="314256.OG2516_14648"/>
<evidence type="ECO:0000256" key="7">
    <source>
        <dbReference type="SAM" id="Phobius"/>
    </source>
</evidence>
<dbReference type="SUPFAM" id="SSF53448">
    <property type="entry name" value="Nucleotide-diphospho-sugar transferases"/>
    <property type="match status" value="1"/>
</dbReference>
<dbReference type="EMBL" id="AAOT01000032">
    <property type="protein sequence ID" value="EAR50274.1"/>
    <property type="molecule type" value="Genomic_DNA"/>
</dbReference>
<keyword evidence="2" id="KW-0328">Glycosyltransferase</keyword>
<dbReference type="GO" id="GO:0005886">
    <property type="term" value="C:plasma membrane"/>
    <property type="evidence" value="ECO:0007669"/>
    <property type="project" value="TreeGrafter"/>
</dbReference>
<keyword evidence="4 7" id="KW-0812">Transmembrane</keyword>
<dbReference type="InterPro" id="IPR050321">
    <property type="entry name" value="Glycosyltr_2/OpgH_subfam"/>
</dbReference>
<evidence type="ECO:0000313" key="9">
    <source>
        <dbReference type="EMBL" id="EAR50274.1"/>
    </source>
</evidence>
<evidence type="ECO:0000256" key="6">
    <source>
        <dbReference type="ARBA" id="ARBA00023136"/>
    </source>
</evidence>
<keyword evidence="6 7" id="KW-0472">Membrane</keyword>
<dbReference type="Gene3D" id="3.90.550.10">
    <property type="entry name" value="Spore Coat Polysaccharide Biosynthesis Protein SpsA, Chain A"/>
    <property type="match status" value="1"/>
</dbReference>
<dbReference type="OrthoDB" id="9806824at2"/>
<accession>Q2CC86</accession>
<organism evidence="9 10">
    <name type="scientific">Oceanicola granulosus (strain ATCC BAA-861 / DSM 15982 / KCTC 12143 / HTCC2516)</name>
    <dbReference type="NCBI Taxonomy" id="314256"/>
    <lineage>
        <taxon>Bacteria</taxon>
        <taxon>Pseudomonadati</taxon>
        <taxon>Pseudomonadota</taxon>
        <taxon>Alphaproteobacteria</taxon>
        <taxon>Rhodobacterales</taxon>
        <taxon>Roseobacteraceae</taxon>
        <taxon>Oceanicola</taxon>
    </lineage>
</organism>
<name>Q2CC86_OCEGH</name>
<reference evidence="9 10" key="1">
    <citation type="journal article" date="2010" name="J. Bacteriol.">
        <title>Genome sequences of Oceanicola granulosus HTCC2516(T) and Oceanicola batsensis HTCC2597(TDelta).</title>
        <authorList>
            <person name="Thrash J.C."/>
            <person name="Cho J.C."/>
            <person name="Vergin K.L."/>
            <person name="Giovannoni S.J."/>
        </authorList>
    </citation>
    <scope>NUCLEOTIDE SEQUENCE [LARGE SCALE GENOMIC DNA]</scope>
    <source>
        <strain evidence="10">ATCC BAA-861 / DSM 15982 / KCTC 12143 / HTCC2516</strain>
    </source>
</reference>
<dbReference type="Proteomes" id="UP000003635">
    <property type="component" value="Unassembled WGS sequence"/>
</dbReference>
<keyword evidence="3 9" id="KW-0808">Transferase</keyword>